<gene>
    <name evidence="3" type="ORF">SVA_3871</name>
</gene>
<dbReference type="EC" id="3.2.2.n1" evidence="2"/>
<sequence>MDDPTPPTDSRANLRTPLMPSGIMARESWKIFRIMAEFVEGFERLSQIQPSVSVFGSSRTPPGHPYYALTEEIGRKLSDAGFAVVSGGGPGLMEAANKGAFAGRSPSVGLNIHLPHEQAANPFHNVTLTFQHFFARKVMFVKYAKAYVVLPGGFGTLDELVEALTLVQTGKSVRMPIILVHRPFWSGLIDWFSRTLVAEGVISGEDLSLFAVVDTADEVLDAIFRFYERVGFEPSEEEQEIKLNL</sequence>
<accession>A0A1C7AG22</accession>
<evidence type="ECO:0000313" key="4">
    <source>
        <dbReference type="Proteomes" id="UP000218899"/>
    </source>
</evidence>
<reference evidence="3 4" key="1">
    <citation type="submission" date="2015-08" db="EMBL/GenBank/DDBJ databases">
        <title>Complete genome sequence of Sulfurifustis variabilis.</title>
        <authorList>
            <person name="Miura A."/>
            <person name="Kojima H."/>
            <person name="Fukui M."/>
        </authorList>
    </citation>
    <scope>NUCLEOTIDE SEQUENCE [LARGE SCALE GENOMIC DNA]</scope>
    <source>
        <strain evidence="4">skN76</strain>
    </source>
</reference>
<dbReference type="InterPro" id="IPR031100">
    <property type="entry name" value="LOG_fam"/>
</dbReference>
<proteinExistence type="inferred from homology"/>
<dbReference type="Gene3D" id="3.40.50.450">
    <property type="match status" value="1"/>
</dbReference>
<dbReference type="GO" id="GO:0009691">
    <property type="term" value="P:cytokinin biosynthetic process"/>
    <property type="evidence" value="ECO:0007669"/>
    <property type="project" value="UniProtKB-UniRule"/>
</dbReference>
<dbReference type="PANTHER" id="PTHR43393:SF3">
    <property type="entry name" value="LYSINE DECARBOXYLASE-LIKE PROTEIN"/>
    <property type="match status" value="1"/>
</dbReference>
<organism evidence="3 4">
    <name type="scientific">Sulfurifustis variabilis</name>
    <dbReference type="NCBI Taxonomy" id="1675686"/>
    <lineage>
        <taxon>Bacteria</taxon>
        <taxon>Pseudomonadati</taxon>
        <taxon>Pseudomonadota</taxon>
        <taxon>Gammaproteobacteria</taxon>
        <taxon>Acidiferrobacterales</taxon>
        <taxon>Acidiferrobacteraceae</taxon>
        <taxon>Sulfurifustis</taxon>
    </lineage>
</organism>
<dbReference type="EMBL" id="AP014936">
    <property type="protein sequence ID" value="BAU50405.1"/>
    <property type="molecule type" value="Genomic_DNA"/>
</dbReference>
<keyword evidence="4" id="KW-1185">Reference proteome</keyword>
<dbReference type="Pfam" id="PF03641">
    <property type="entry name" value="Lysine_decarbox"/>
    <property type="match status" value="1"/>
</dbReference>
<dbReference type="NCBIfam" id="TIGR00730">
    <property type="entry name" value="Rossman fold protein, TIGR00730 family"/>
    <property type="match status" value="1"/>
</dbReference>
<dbReference type="KEGG" id="sva:SVA_3871"/>
<dbReference type="PANTHER" id="PTHR43393">
    <property type="entry name" value="CYTOKININ RIBOSIDE 5'-MONOPHOSPHATE PHOSPHORIBOHYDROLASE"/>
    <property type="match status" value="1"/>
</dbReference>
<dbReference type="SUPFAM" id="SSF102405">
    <property type="entry name" value="MCP/YpsA-like"/>
    <property type="match status" value="1"/>
</dbReference>
<comment type="catalytic activity">
    <reaction evidence="1">
        <text>AMP + H2O = D-ribose 5-phosphate + adenine</text>
        <dbReference type="Rhea" id="RHEA:20129"/>
        <dbReference type="ChEBI" id="CHEBI:15377"/>
        <dbReference type="ChEBI" id="CHEBI:16708"/>
        <dbReference type="ChEBI" id="CHEBI:78346"/>
        <dbReference type="ChEBI" id="CHEBI:456215"/>
        <dbReference type="EC" id="3.2.2.4"/>
    </reaction>
</comment>
<keyword evidence="2" id="KW-0203">Cytokinin biosynthesis</keyword>
<evidence type="ECO:0000256" key="1">
    <source>
        <dbReference type="ARBA" id="ARBA00000274"/>
    </source>
</evidence>
<dbReference type="InterPro" id="IPR005269">
    <property type="entry name" value="LOG"/>
</dbReference>
<dbReference type="GO" id="GO:0005829">
    <property type="term" value="C:cytosol"/>
    <property type="evidence" value="ECO:0007669"/>
    <property type="project" value="TreeGrafter"/>
</dbReference>
<evidence type="ECO:0000256" key="2">
    <source>
        <dbReference type="RuleBase" id="RU363015"/>
    </source>
</evidence>
<keyword evidence="2" id="KW-0378">Hydrolase</keyword>
<evidence type="ECO:0000313" key="3">
    <source>
        <dbReference type="EMBL" id="BAU50405.1"/>
    </source>
</evidence>
<comment type="similarity">
    <text evidence="2">Belongs to the LOG family.</text>
</comment>
<dbReference type="GO" id="GO:0008714">
    <property type="term" value="F:AMP nucleosidase activity"/>
    <property type="evidence" value="ECO:0007669"/>
    <property type="project" value="UniProtKB-EC"/>
</dbReference>
<dbReference type="AlphaFoldDB" id="A0A1C7AG22"/>
<dbReference type="InterPro" id="IPR052341">
    <property type="entry name" value="LOG_family_nucleotidases"/>
</dbReference>
<dbReference type="Proteomes" id="UP000218899">
    <property type="component" value="Chromosome"/>
</dbReference>
<protein>
    <recommendedName>
        <fullName evidence="2">Cytokinin riboside 5'-monophosphate phosphoribohydrolase</fullName>
        <ecNumber evidence="2">3.2.2.n1</ecNumber>
    </recommendedName>
</protein>
<name>A0A1C7AG22_9GAMM</name>